<sequence length="484" mass="52598">MTLTDLEPIDGRPGVPLGTSFLPEGSRGVKLEPAGYVEQEFLVTGDARDWQDDDGAAVPAGQAGRFVTRVLVRRPADPARFNGTVHVEPLHPDYDQALTWRTVHQHVLRTGAAWVGVTQDHRMVPVLAEHFDPLRYAGLRIDSFGHRFDIVGSVVAGLRGEATSVLTELAPVVQRVLLSGWSYTGSFCRVFLADGFHDRCRLPGGRPAVDGYLIGISSGAAGESGYPPLTADAARVASDDPRRTIGGHDVPVIELLSEFESETHASAARADSDAAGDRYRLYQVAGTSHDSPASWGLLTNHEQCRARGLAVPRCRIVEQPSRARMDVVGRGAYAALERWVRDDEPPLRGGRLEFTGRPENELARDADGNVLGGIRPPWITAPAATYSPHSTPATGFCEPSPWAPMGTPEMVAGLIANQRPFRPHRLAELYGDAAGYLAAYDREVTAFADDWHLADADRQLLTDLAEREAATWRTTAHTERNISA</sequence>
<evidence type="ECO:0000313" key="3">
    <source>
        <dbReference type="EMBL" id="GGB24586.1"/>
    </source>
</evidence>
<reference evidence="3" key="2">
    <citation type="submission" date="2020-09" db="EMBL/GenBank/DDBJ databases">
        <authorList>
            <person name="Sun Q."/>
            <person name="Zhou Y."/>
        </authorList>
    </citation>
    <scope>NUCLEOTIDE SEQUENCE</scope>
    <source>
        <strain evidence="3">CGMCC 1.15085</strain>
    </source>
</reference>
<feature type="domain" description="Alpha/beta hydrolase" evidence="2">
    <location>
        <begin position="23"/>
        <end position="460"/>
    </location>
</feature>
<accession>A0A916SZ27</accession>
<reference evidence="3" key="1">
    <citation type="journal article" date="2014" name="Int. J. Syst. Evol. Microbiol.">
        <title>Complete genome sequence of Corynebacterium casei LMG S-19264T (=DSM 44701T), isolated from a smear-ripened cheese.</title>
        <authorList>
            <consortium name="US DOE Joint Genome Institute (JGI-PGF)"/>
            <person name="Walter F."/>
            <person name="Albersmeier A."/>
            <person name="Kalinowski J."/>
            <person name="Ruckert C."/>
        </authorList>
    </citation>
    <scope>NUCLEOTIDE SEQUENCE</scope>
    <source>
        <strain evidence="3">CGMCC 1.15085</strain>
    </source>
</reference>
<gene>
    <name evidence="3" type="ORF">GCM10011492_13190</name>
</gene>
<protein>
    <recommendedName>
        <fullName evidence="2">Alpha/beta hydrolase domain-containing protein</fullName>
    </recommendedName>
</protein>
<proteinExistence type="predicted"/>
<dbReference type="InterPro" id="IPR045394">
    <property type="entry name" value="Abhydrolase_dom"/>
</dbReference>
<dbReference type="Pfam" id="PF20091">
    <property type="entry name" value="Abhydrolase_10"/>
    <property type="match status" value="1"/>
</dbReference>
<dbReference type="AlphaFoldDB" id="A0A916SZ27"/>
<evidence type="ECO:0000256" key="1">
    <source>
        <dbReference type="SAM" id="MobiDB-lite"/>
    </source>
</evidence>
<feature type="region of interest" description="Disordered" evidence="1">
    <location>
        <begin position="1"/>
        <end position="21"/>
    </location>
</feature>
<evidence type="ECO:0000313" key="4">
    <source>
        <dbReference type="Proteomes" id="UP000636793"/>
    </source>
</evidence>
<evidence type="ECO:0000259" key="2">
    <source>
        <dbReference type="Pfam" id="PF20091"/>
    </source>
</evidence>
<name>A0A916SZ27_9MICO</name>
<dbReference type="RefSeq" id="WP_188836180.1">
    <property type="nucleotide sequence ID" value="NZ_BMHI01000002.1"/>
</dbReference>
<dbReference type="Proteomes" id="UP000636793">
    <property type="component" value="Unassembled WGS sequence"/>
</dbReference>
<keyword evidence="4" id="KW-1185">Reference proteome</keyword>
<comment type="caution">
    <text evidence="3">The sequence shown here is derived from an EMBL/GenBank/DDBJ whole genome shotgun (WGS) entry which is preliminary data.</text>
</comment>
<organism evidence="3 4">
    <name type="scientific">Flexivirga endophytica</name>
    <dbReference type="NCBI Taxonomy" id="1849103"/>
    <lineage>
        <taxon>Bacteria</taxon>
        <taxon>Bacillati</taxon>
        <taxon>Actinomycetota</taxon>
        <taxon>Actinomycetes</taxon>
        <taxon>Micrococcales</taxon>
        <taxon>Dermacoccaceae</taxon>
        <taxon>Flexivirga</taxon>
    </lineage>
</organism>
<dbReference type="EMBL" id="BMHI01000002">
    <property type="protein sequence ID" value="GGB24586.1"/>
    <property type="molecule type" value="Genomic_DNA"/>
</dbReference>